<name>A0A843UKL8_COLES</name>
<reference evidence="5" key="1">
    <citation type="submission" date="2017-07" db="EMBL/GenBank/DDBJ databases">
        <title>Taro Niue Genome Assembly and Annotation.</title>
        <authorList>
            <person name="Atibalentja N."/>
            <person name="Keating K."/>
            <person name="Fields C.J."/>
        </authorList>
    </citation>
    <scope>NUCLEOTIDE SEQUENCE</scope>
    <source>
        <strain evidence="5">Niue_2</strain>
        <tissue evidence="5">Leaf</tissue>
    </source>
</reference>
<feature type="repeat" description="PPR" evidence="3">
    <location>
        <begin position="557"/>
        <end position="591"/>
    </location>
</feature>
<evidence type="ECO:0000256" key="1">
    <source>
        <dbReference type="ARBA" id="ARBA00007626"/>
    </source>
</evidence>
<dbReference type="Pfam" id="PF01535">
    <property type="entry name" value="PPR"/>
    <property type="match status" value="4"/>
</dbReference>
<evidence type="ECO:0000256" key="4">
    <source>
        <dbReference type="SAM" id="Phobius"/>
    </source>
</evidence>
<gene>
    <name evidence="5" type="ORF">Taro_019255</name>
</gene>
<evidence type="ECO:0000256" key="2">
    <source>
        <dbReference type="ARBA" id="ARBA00022737"/>
    </source>
</evidence>
<dbReference type="PANTHER" id="PTHR47939">
    <property type="entry name" value="MEMBRANE-ASSOCIATED SALT-INDUCIBLE PROTEIN-LIKE"/>
    <property type="match status" value="1"/>
</dbReference>
<dbReference type="PANTHER" id="PTHR47939:SF13">
    <property type="entry name" value="OS03G0201400 PROTEIN"/>
    <property type="match status" value="1"/>
</dbReference>
<protein>
    <recommendedName>
        <fullName evidence="7">Pentatricopeptide repeat-containing protein</fullName>
    </recommendedName>
</protein>
<proteinExistence type="inferred from homology"/>
<evidence type="ECO:0000313" key="5">
    <source>
        <dbReference type="EMBL" id="MQL86712.1"/>
    </source>
</evidence>
<evidence type="ECO:0000313" key="6">
    <source>
        <dbReference type="Proteomes" id="UP000652761"/>
    </source>
</evidence>
<dbReference type="InterPro" id="IPR050667">
    <property type="entry name" value="PPR-containing_protein"/>
</dbReference>
<dbReference type="Gene3D" id="1.25.40.10">
    <property type="entry name" value="Tetratricopeptide repeat domain"/>
    <property type="match status" value="5"/>
</dbReference>
<feature type="repeat" description="PPR" evidence="3">
    <location>
        <begin position="522"/>
        <end position="556"/>
    </location>
</feature>
<dbReference type="EMBL" id="NMUH01000921">
    <property type="protein sequence ID" value="MQL86712.1"/>
    <property type="molecule type" value="Genomic_DNA"/>
</dbReference>
<feature type="transmembrane region" description="Helical" evidence="4">
    <location>
        <begin position="755"/>
        <end position="775"/>
    </location>
</feature>
<dbReference type="AlphaFoldDB" id="A0A843UKL8"/>
<dbReference type="Pfam" id="PF13041">
    <property type="entry name" value="PPR_2"/>
    <property type="match status" value="1"/>
</dbReference>
<keyword evidence="4" id="KW-0812">Transmembrane</keyword>
<evidence type="ECO:0000256" key="3">
    <source>
        <dbReference type="PROSITE-ProRule" id="PRU00708"/>
    </source>
</evidence>
<feature type="non-terminal residue" evidence="5">
    <location>
        <position position="1"/>
    </location>
</feature>
<evidence type="ECO:0008006" key="7">
    <source>
        <dbReference type="Google" id="ProtNLM"/>
    </source>
</evidence>
<dbReference type="Pfam" id="PF12854">
    <property type="entry name" value="PPR_1"/>
    <property type="match status" value="2"/>
</dbReference>
<keyword evidence="4" id="KW-1133">Transmembrane helix</keyword>
<sequence>MTVTTTRQERLRRYAYHYKRGDTRHSQVHKSSTLDRHLARPTTDLSIGSVRPSSRLGGLAGQELGASVTRRQPSFHLVTLAEADFASDSQLLDSHRRIQESTDLPIIRRVSLHRFLEKRKDRISSRAPYQLNASTVDWGMEVGGGGKGSRGVGGVWGRGGYLLPPEKIPRCRIRPHAAGEGNVSLQPAHGVQFHSYAREVASPDLSLCRVHEMPKNNILLDIKYKLEKALGLPHKERPPVNATDTDAASQYAKDMITIRGRRISTFSETSVCHKDCKVSRRELQKKMQEYAMLGDLSGAMEFLDLMRPLTIVDCNALLYSYTKSGHASVEHLKMLYDMLVTCGLHPNVWTFNIISNGLCNLGHMKDAFWFIEEMCLQGYIPSFPSLSRLMKKSLRLDALDISLSLLDLMLKYSYRPTESVFSFLISRLSRIGRISEAYSIFSLLLDLDLCPKVHSYNPILFALCKSGEILVALSIFCFVGKKGFVQNVYSYTALVLGFCEKRLWTDAYRTLIQMQGSGCEPNAVTYSILIKSLCDDGKVSKALDLLVMMTKQGCNADLLVYNVIIRAFCVRGMIFEVCELMQAASEKGLSPDAFSLSALAGGILKAGKVSHALACLSSTSGRGLMREVVTWNIYFHCLCCDGKSREALFLLTKKMEEDFAPSVVTYNTILKGYCKEQKIDQALQLFDHFEWPKGGPDLISFNTILSEACKQRRTLIIKRILHYMDHMGVKLDLISIFCLLRYFCKTTQREDILTGGLGLKMMPLIFLCLLFKVFYRTPIQIVMELDTICQAVCMSLLLHYALVLVKAKVPILLVLQE</sequence>
<feature type="repeat" description="PPR" evidence="3">
    <location>
        <begin position="487"/>
        <end position="521"/>
    </location>
</feature>
<dbReference type="Pfam" id="PF09425">
    <property type="entry name" value="Jas_motif"/>
    <property type="match status" value="1"/>
</dbReference>
<dbReference type="OrthoDB" id="185373at2759"/>
<keyword evidence="2" id="KW-0677">Repeat</keyword>
<dbReference type="InterPro" id="IPR002885">
    <property type="entry name" value="PPR_rpt"/>
</dbReference>
<comment type="similarity">
    <text evidence="1">Belongs to the PPR family. P subfamily.</text>
</comment>
<feature type="repeat" description="PPR" evidence="3">
    <location>
        <begin position="662"/>
        <end position="696"/>
    </location>
</feature>
<feature type="repeat" description="PPR" evidence="3">
    <location>
        <begin position="347"/>
        <end position="381"/>
    </location>
</feature>
<dbReference type="Proteomes" id="UP000652761">
    <property type="component" value="Unassembled WGS sequence"/>
</dbReference>
<keyword evidence="4" id="KW-0472">Membrane</keyword>
<organism evidence="5 6">
    <name type="scientific">Colocasia esculenta</name>
    <name type="common">Wild taro</name>
    <name type="synonym">Arum esculentum</name>
    <dbReference type="NCBI Taxonomy" id="4460"/>
    <lineage>
        <taxon>Eukaryota</taxon>
        <taxon>Viridiplantae</taxon>
        <taxon>Streptophyta</taxon>
        <taxon>Embryophyta</taxon>
        <taxon>Tracheophyta</taxon>
        <taxon>Spermatophyta</taxon>
        <taxon>Magnoliopsida</taxon>
        <taxon>Liliopsida</taxon>
        <taxon>Araceae</taxon>
        <taxon>Aroideae</taxon>
        <taxon>Colocasieae</taxon>
        <taxon>Colocasia</taxon>
    </lineage>
</organism>
<dbReference type="PROSITE" id="PS51375">
    <property type="entry name" value="PPR"/>
    <property type="match status" value="6"/>
</dbReference>
<feature type="repeat" description="PPR" evidence="3">
    <location>
        <begin position="417"/>
        <end position="451"/>
    </location>
</feature>
<dbReference type="InterPro" id="IPR011990">
    <property type="entry name" value="TPR-like_helical_dom_sf"/>
</dbReference>
<keyword evidence="6" id="KW-1185">Reference proteome</keyword>
<dbReference type="NCBIfam" id="TIGR00756">
    <property type="entry name" value="PPR"/>
    <property type="match status" value="4"/>
</dbReference>
<comment type="caution">
    <text evidence="5">The sequence shown here is derived from an EMBL/GenBank/DDBJ whole genome shotgun (WGS) entry which is preliminary data.</text>
</comment>
<dbReference type="InterPro" id="IPR018467">
    <property type="entry name" value="CCT_CS"/>
</dbReference>
<accession>A0A843UKL8</accession>